<comment type="caution">
    <text evidence="3">The sequence shown here is derived from an EMBL/GenBank/DDBJ whole genome shotgun (WGS) entry which is preliminary data.</text>
</comment>
<organism evidence="3 4">
    <name type="scientific">Sanghuangporus baumii</name>
    <name type="common">Phellinus baumii</name>
    <dbReference type="NCBI Taxonomy" id="108892"/>
    <lineage>
        <taxon>Eukaryota</taxon>
        <taxon>Fungi</taxon>
        <taxon>Dikarya</taxon>
        <taxon>Basidiomycota</taxon>
        <taxon>Agaricomycotina</taxon>
        <taxon>Agaricomycetes</taxon>
        <taxon>Hymenochaetales</taxon>
        <taxon>Hymenochaetaceae</taxon>
        <taxon>Sanghuangporus</taxon>
    </lineage>
</organism>
<evidence type="ECO:0000256" key="1">
    <source>
        <dbReference type="PROSITE-ProRule" id="PRU00266"/>
    </source>
</evidence>
<dbReference type="SUPFAM" id="SSF54768">
    <property type="entry name" value="dsRNA-binding domain-like"/>
    <property type="match status" value="1"/>
</dbReference>
<evidence type="ECO:0000313" key="4">
    <source>
        <dbReference type="Proteomes" id="UP000757232"/>
    </source>
</evidence>
<dbReference type="GO" id="GO:0003723">
    <property type="term" value="F:RNA binding"/>
    <property type="evidence" value="ECO:0007669"/>
    <property type="project" value="UniProtKB-UniRule"/>
</dbReference>
<feature type="domain" description="DRBM" evidence="2">
    <location>
        <begin position="3"/>
        <end position="72"/>
    </location>
</feature>
<dbReference type="PROSITE" id="PS50137">
    <property type="entry name" value="DS_RBD"/>
    <property type="match status" value="1"/>
</dbReference>
<dbReference type="Gene3D" id="3.30.160.20">
    <property type="match status" value="1"/>
</dbReference>
<evidence type="ECO:0000313" key="3">
    <source>
        <dbReference type="EMBL" id="OCB85563.1"/>
    </source>
</evidence>
<name>A0A9Q5N654_SANBA</name>
<proteinExistence type="predicted"/>
<keyword evidence="1" id="KW-0694">RNA-binding</keyword>
<dbReference type="Pfam" id="PF00035">
    <property type="entry name" value="dsrm"/>
    <property type="match status" value="1"/>
</dbReference>
<dbReference type="AlphaFoldDB" id="A0A9Q5N654"/>
<dbReference type="SMART" id="SM00358">
    <property type="entry name" value="DSRM"/>
    <property type="match status" value="1"/>
</dbReference>
<dbReference type="InterPro" id="IPR014720">
    <property type="entry name" value="dsRBD_dom"/>
</dbReference>
<protein>
    <recommendedName>
        <fullName evidence="2">DRBM domain-containing protein</fullName>
    </recommendedName>
</protein>
<accession>A0A9Q5N654</accession>
<gene>
    <name evidence="3" type="ORF">A7U60_g7210</name>
</gene>
<reference evidence="3" key="1">
    <citation type="submission" date="2016-06" db="EMBL/GenBank/DDBJ databases">
        <title>Draft Genome sequence of the fungus Inonotus baumii.</title>
        <authorList>
            <person name="Zhu H."/>
            <person name="Lin W."/>
        </authorList>
    </citation>
    <scope>NUCLEOTIDE SEQUENCE</scope>
    <source>
        <strain evidence="3">821</strain>
    </source>
</reference>
<sequence>MVEWTMQLNNILQANGRAGQVTYDSRHEGPDNKGLWHVKALSNGQETGSGSGKTRMEAKELASKNAMKVLYPDHHKALEGK</sequence>
<dbReference type="EMBL" id="LNZH02000208">
    <property type="protein sequence ID" value="OCB85563.1"/>
    <property type="molecule type" value="Genomic_DNA"/>
</dbReference>
<evidence type="ECO:0000259" key="2">
    <source>
        <dbReference type="PROSITE" id="PS50137"/>
    </source>
</evidence>
<dbReference type="Proteomes" id="UP000757232">
    <property type="component" value="Unassembled WGS sequence"/>
</dbReference>
<keyword evidence="4" id="KW-1185">Reference proteome</keyword>
<dbReference type="OrthoDB" id="112668at2759"/>